<accession>A0A1Y1S1I1</accession>
<gene>
    <name evidence="3" type="ORF">B4O97_03630</name>
</gene>
<dbReference type="Pfam" id="PF03374">
    <property type="entry name" value="ANT"/>
    <property type="match status" value="1"/>
</dbReference>
<reference evidence="3 4" key="1">
    <citation type="submission" date="2017-03" db="EMBL/GenBank/DDBJ databases">
        <title>Draft Genome sequence of Marispirochaeta sp. strain JC444.</title>
        <authorList>
            <person name="Shivani Y."/>
            <person name="Subhash Y."/>
            <person name="Sasikala C."/>
            <person name="Ramana C."/>
        </authorList>
    </citation>
    <scope>NUCLEOTIDE SEQUENCE [LARGE SCALE GENOMIC DNA]</scope>
    <source>
        <strain evidence="3 4">JC444</strain>
    </source>
</reference>
<name>A0A1Y1S1I1_9SPIO</name>
<keyword evidence="1" id="KW-0175">Coiled coil</keyword>
<comment type="caution">
    <text evidence="3">The sequence shown here is derived from an EMBL/GenBank/DDBJ whole genome shotgun (WGS) entry which is preliminary data.</text>
</comment>
<evidence type="ECO:0000256" key="1">
    <source>
        <dbReference type="SAM" id="Coils"/>
    </source>
</evidence>
<evidence type="ECO:0000313" key="4">
    <source>
        <dbReference type="Proteomes" id="UP000192343"/>
    </source>
</evidence>
<proteinExistence type="predicted"/>
<dbReference type="AlphaFoldDB" id="A0A1Y1S1I1"/>
<keyword evidence="4" id="KW-1185">Reference proteome</keyword>
<dbReference type="Proteomes" id="UP000192343">
    <property type="component" value="Unassembled WGS sequence"/>
</dbReference>
<feature type="coiled-coil region" evidence="1">
    <location>
        <begin position="79"/>
        <end position="106"/>
    </location>
</feature>
<feature type="domain" description="Antirepressor protein C-terminal" evidence="2">
    <location>
        <begin position="97"/>
        <end position="200"/>
    </location>
</feature>
<dbReference type="RefSeq" id="WP_083048422.1">
    <property type="nucleotide sequence ID" value="NZ_MWQY01000003.1"/>
</dbReference>
<dbReference type="GO" id="GO:0003677">
    <property type="term" value="F:DNA binding"/>
    <property type="evidence" value="ECO:0007669"/>
    <property type="project" value="InterPro"/>
</dbReference>
<evidence type="ECO:0000259" key="2">
    <source>
        <dbReference type="Pfam" id="PF03374"/>
    </source>
</evidence>
<organism evidence="3 4">
    <name type="scientific">Marispirochaeta aestuarii</name>
    <dbReference type="NCBI Taxonomy" id="1963862"/>
    <lineage>
        <taxon>Bacteria</taxon>
        <taxon>Pseudomonadati</taxon>
        <taxon>Spirochaetota</taxon>
        <taxon>Spirochaetia</taxon>
        <taxon>Spirochaetales</taxon>
        <taxon>Spirochaetaceae</taxon>
        <taxon>Marispirochaeta</taxon>
    </lineage>
</organism>
<protein>
    <recommendedName>
        <fullName evidence="2">Antirepressor protein C-terminal domain-containing protein</fullName>
    </recommendedName>
</protein>
<evidence type="ECO:0000313" key="3">
    <source>
        <dbReference type="EMBL" id="ORC37293.1"/>
    </source>
</evidence>
<dbReference type="EMBL" id="MWQY01000003">
    <property type="protein sequence ID" value="ORC37293.1"/>
    <property type="molecule type" value="Genomic_DNA"/>
</dbReference>
<dbReference type="OrthoDB" id="9812611at2"/>
<dbReference type="STRING" id="1963862.B4O97_03630"/>
<sequence length="204" mass="23371">MKDVASRGSMTVKEVAMVLGVAPETVRANAKYMFPDIFNVGKTTYLNETQVTAVKKRIEGHHNLKSTLEVLPKTALEKRLIVRQAINLLNEEIEELQAQLDRAKPKIEFFDQVTDSTDAVDMATAAKVLHLGVGRNTLFNFLRDNNVLQQNNQPYQSFIDRGYFRTIEQKYTKNDGSTSINIKTVVYQKGLDFIRRLWKERYIA</sequence>
<dbReference type="InterPro" id="IPR005039">
    <property type="entry name" value="Ant_C"/>
</dbReference>